<dbReference type="Pfam" id="PF00486">
    <property type="entry name" value="Trans_reg_C"/>
    <property type="match status" value="1"/>
</dbReference>
<evidence type="ECO:0000259" key="7">
    <source>
        <dbReference type="PROSITE" id="PS50110"/>
    </source>
</evidence>
<dbReference type="AlphaFoldDB" id="A0A4R5YAY2"/>
<feature type="domain" description="Response regulatory" evidence="7">
    <location>
        <begin position="6"/>
        <end position="119"/>
    </location>
</feature>
<dbReference type="Gene3D" id="3.40.50.2300">
    <property type="match status" value="1"/>
</dbReference>
<evidence type="ECO:0000313" key="10">
    <source>
        <dbReference type="Proteomes" id="UP000294621"/>
    </source>
</evidence>
<dbReference type="SMART" id="SM00862">
    <property type="entry name" value="Trans_reg_C"/>
    <property type="match status" value="1"/>
</dbReference>
<feature type="region of interest" description="Disordered" evidence="6">
    <location>
        <begin position="124"/>
        <end position="144"/>
    </location>
</feature>
<dbReference type="OrthoDB" id="3197131at2"/>
<dbReference type="GO" id="GO:0000156">
    <property type="term" value="F:phosphorelay response regulator activity"/>
    <property type="evidence" value="ECO:0007669"/>
    <property type="project" value="TreeGrafter"/>
</dbReference>
<dbReference type="Pfam" id="PF00072">
    <property type="entry name" value="Response_reg"/>
    <property type="match status" value="1"/>
</dbReference>
<proteinExistence type="predicted"/>
<dbReference type="SMART" id="SM00448">
    <property type="entry name" value="REC"/>
    <property type="match status" value="1"/>
</dbReference>
<dbReference type="PROSITE" id="PS50110">
    <property type="entry name" value="RESPONSE_REGULATORY"/>
    <property type="match status" value="1"/>
</dbReference>
<organism evidence="9 10">
    <name type="scientific">Arthrobacter nitrophenolicus</name>
    <dbReference type="NCBI Taxonomy" id="683150"/>
    <lineage>
        <taxon>Bacteria</taxon>
        <taxon>Bacillati</taxon>
        <taxon>Actinomycetota</taxon>
        <taxon>Actinomycetes</taxon>
        <taxon>Micrococcales</taxon>
        <taxon>Micrococcaceae</taxon>
        <taxon>Arthrobacter</taxon>
    </lineage>
</organism>
<evidence type="ECO:0000256" key="1">
    <source>
        <dbReference type="ARBA" id="ARBA00022553"/>
    </source>
</evidence>
<dbReference type="SUPFAM" id="SSF52172">
    <property type="entry name" value="CheY-like"/>
    <property type="match status" value="1"/>
</dbReference>
<dbReference type="PANTHER" id="PTHR48111:SF40">
    <property type="entry name" value="PHOSPHATE REGULON TRANSCRIPTIONAL REGULATORY PROTEIN PHOB"/>
    <property type="match status" value="1"/>
</dbReference>
<gene>
    <name evidence="9" type="ORF">E2R57_00085</name>
</gene>
<keyword evidence="3 5" id="KW-0238">DNA-binding</keyword>
<accession>A0A4R5YAY2</accession>
<dbReference type="PROSITE" id="PS51755">
    <property type="entry name" value="OMPR_PHOB"/>
    <property type="match status" value="1"/>
</dbReference>
<dbReference type="SUPFAM" id="SSF46894">
    <property type="entry name" value="C-terminal effector domain of the bipartite response regulators"/>
    <property type="match status" value="1"/>
</dbReference>
<dbReference type="PANTHER" id="PTHR48111">
    <property type="entry name" value="REGULATOR OF RPOS"/>
    <property type="match status" value="1"/>
</dbReference>
<comment type="caution">
    <text evidence="9">The sequence shown here is derived from an EMBL/GenBank/DDBJ whole genome shotgun (WGS) entry which is preliminary data.</text>
</comment>
<dbReference type="GO" id="GO:0000976">
    <property type="term" value="F:transcription cis-regulatory region binding"/>
    <property type="evidence" value="ECO:0007669"/>
    <property type="project" value="TreeGrafter"/>
</dbReference>
<evidence type="ECO:0000313" key="9">
    <source>
        <dbReference type="EMBL" id="TDL41126.1"/>
    </source>
</evidence>
<dbReference type="CDD" id="cd17574">
    <property type="entry name" value="REC_OmpR"/>
    <property type="match status" value="1"/>
</dbReference>
<evidence type="ECO:0000256" key="4">
    <source>
        <dbReference type="PROSITE-ProRule" id="PRU00169"/>
    </source>
</evidence>
<dbReference type="InterPro" id="IPR001867">
    <property type="entry name" value="OmpR/PhoB-type_DNA-bd"/>
</dbReference>
<dbReference type="InterPro" id="IPR036388">
    <property type="entry name" value="WH-like_DNA-bd_sf"/>
</dbReference>
<name>A0A4R5YAY2_9MICC</name>
<keyword evidence="2" id="KW-0902">Two-component regulatory system</keyword>
<dbReference type="InterPro" id="IPR016032">
    <property type="entry name" value="Sig_transdc_resp-reg_C-effctor"/>
</dbReference>
<feature type="DNA-binding region" description="OmpR/PhoB-type" evidence="5">
    <location>
        <begin position="145"/>
        <end position="250"/>
    </location>
</feature>
<evidence type="ECO:0000256" key="5">
    <source>
        <dbReference type="PROSITE-ProRule" id="PRU01091"/>
    </source>
</evidence>
<feature type="domain" description="OmpR/PhoB-type" evidence="8">
    <location>
        <begin position="145"/>
        <end position="250"/>
    </location>
</feature>
<dbReference type="InterPro" id="IPR001789">
    <property type="entry name" value="Sig_transdc_resp-reg_receiver"/>
</dbReference>
<evidence type="ECO:0000256" key="6">
    <source>
        <dbReference type="SAM" id="MobiDB-lite"/>
    </source>
</evidence>
<dbReference type="InterPro" id="IPR011006">
    <property type="entry name" value="CheY-like_superfamily"/>
</dbReference>
<dbReference type="Proteomes" id="UP000294621">
    <property type="component" value="Unassembled WGS sequence"/>
</dbReference>
<feature type="modified residue" description="4-aspartylphosphate" evidence="4">
    <location>
        <position position="55"/>
    </location>
</feature>
<keyword evidence="1 4" id="KW-0597">Phosphoprotein</keyword>
<evidence type="ECO:0000259" key="8">
    <source>
        <dbReference type="PROSITE" id="PS51755"/>
    </source>
</evidence>
<dbReference type="RefSeq" id="WP_133345452.1">
    <property type="nucleotide sequence ID" value="NZ_SMZQ01000001.1"/>
</dbReference>
<evidence type="ECO:0000256" key="2">
    <source>
        <dbReference type="ARBA" id="ARBA00023012"/>
    </source>
</evidence>
<protein>
    <submittedName>
        <fullName evidence="9">Response regulator transcription factor</fullName>
    </submittedName>
</protein>
<evidence type="ECO:0000256" key="3">
    <source>
        <dbReference type="ARBA" id="ARBA00023125"/>
    </source>
</evidence>
<dbReference type="CDD" id="cd00383">
    <property type="entry name" value="trans_reg_C"/>
    <property type="match status" value="1"/>
</dbReference>
<dbReference type="GO" id="GO:0005829">
    <property type="term" value="C:cytosol"/>
    <property type="evidence" value="ECO:0007669"/>
    <property type="project" value="TreeGrafter"/>
</dbReference>
<dbReference type="GO" id="GO:0006355">
    <property type="term" value="P:regulation of DNA-templated transcription"/>
    <property type="evidence" value="ECO:0007669"/>
    <property type="project" value="InterPro"/>
</dbReference>
<dbReference type="Gene3D" id="1.10.10.10">
    <property type="entry name" value="Winged helix-like DNA-binding domain superfamily/Winged helix DNA-binding domain"/>
    <property type="match status" value="1"/>
</dbReference>
<reference evidence="9 10" key="1">
    <citation type="submission" date="2019-03" db="EMBL/GenBank/DDBJ databases">
        <title>Genome Sequencing and Assembly of Various Microbes Isolated from Partially Reclaimed Soil and Acid Mine Drainage (AMD) Site.</title>
        <authorList>
            <person name="Steinbock B."/>
            <person name="Bechtold R."/>
            <person name="Sevigny J.L."/>
            <person name="Thomas D."/>
            <person name="Cuthill L.R."/>
            <person name="Aveiro Johannsen E.J."/>
            <person name="Thomas K."/>
            <person name="Ghosh A."/>
        </authorList>
    </citation>
    <scope>NUCLEOTIDE SEQUENCE [LARGE SCALE GENOMIC DNA]</scope>
    <source>
        <strain evidence="9 10">S-A1</strain>
    </source>
</reference>
<sequence>MERSRVAVIIEDEENVRDLIAVVFRQAGFLTHTAPDGGAGVDLVRQHDPMVVTIDVEMADMDGFEAARQIRTFSDGYIVMLTGRGDEADAMMGLDNGADDYILKPFRPRELRSRINALLRRPRWQEGPASAPQGVASGNGGRRSIGRLEHNGLVLDVRTRKVHVDGEPVELNPLEFDLLHTLMESTWVRRTTADLAQKLRAAHYETGEPVSRREERAVDLLVSSLREKLGDTGRTPRWLRSEPGGYSLVV</sequence>
<dbReference type="EMBL" id="SMZQ01000001">
    <property type="protein sequence ID" value="TDL41126.1"/>
    <property type="molecule type" value="Genomic_DNA"/>
</dbReference>
<dbReference type="InterPro" id="IPR039420">
    <property type="entry name" value="WalR-like"/>
</dbReference>
<dbReference type="Gene3D" id="6.10.250.690">
    <property type="match status" value="1"/>
</dbReference>
<dbReference type="GO" id="GO:0032993">
    <property type="term" value="C:protein-DNA complex"/>
    <property type="evidence" value="ECO:0007669"/>
    <property type="project" value="TreeGrafter"/>
</dbReference>